<protein>
    <recommendedName>
        <fullName evidence="7">Type II secretion system protein GspF domain-containing protein</fullName>
    </recommendedName>
</protein>
<evidence type="ECO:0000259" key="7">
    <source>
        <dbReference type="Pfam" id="PF00482"/>
    </source>
</evidence>
<keyword evidence="2" id="KW-1003">Cell membrane</keyword>
<evidence type="ECO:0000256" key="6">
    <source>
        <dbReference type="SAM" id="Phobius"/>
    </source>
</evidence>
<feature type="transmembrane region" description="Helical" evidence="6">
    <location>
        <begin position="6"/>
        <end position="26"/>
    </location>
</feature>
<evidence type="ECO:0000313" key="8">
    <source>
        <dbReference type="EMBL" id="NMC63441.1"/>
    </source>
</evidence>
<evidence type="ECO:0000256" key="2">
    <source>
        <dbReference type="ARBA" id="ARBA00022475"/>
    </source>
</evidence>
<feature type="transmembrane region" description="Helical" evidence="6">
    <location>
        <begin position="91"/>
        <end position="109"/>
    </location>
</feature>
<feature type="transmembrane region" description="Helical" evidence="6">
    <location>
        <begin position="263"/>
        <end position="281"/>
    </location>
</feature>
<keyword evidence="4 6" id="KW-1133">Transmembrane helix</keyword>
<gene>
    <name evidence="8" type="ORF">GYA55_09780</name>
</gene>
<reference evidence="8 9" key="1">
    <citation type="journal article" date="2020" name="Biotechnol. Biofuels">
        <title>New insights from the biogas microbiome by comprehensive genome-resolved metagenomics of nearly 1600 species originating from multiple anaerobic digesters.</title>
        <authorList>
            <person name="Campanaro S."/>
            <person name="Treu L."/>
            <person name="Rodriguez-R L.M."/>
            <person name="Kovalovszki A."/>
            <person name="Ziels R.M."/>
            <person name="Maus I."/>
            <person name="Zhu X."/>
            <person name="Kougias P.G."/>
            <person name="Basile A."/>
            <person name="Luo G."/>
            <person name="Schluter A."/>
            <person name="Konstantinidis K.T."/>
            <person name="Angelidaki I."/>
        </authorList>
    </citation>
    <scope>NUCLEOTIDE SEQUENCE [LARGE SCALE GENOMIC DNA]</scope>
    <source>
        <strain evidence="8">AS27yjCOA_65</strain>
    </source>
</reference>
<dbReference type="GO" id="GO:0005886">
    <property type="term" value="C:plasma membrane"/>
    <property type="evidence" value="ECO:0007669"/>
    <property type="project" value="UniProtKB-SubCell"/>
</dbReference>
<keyword evidence="5 6" id="KW-0472">Membrane</keyword>
<evidence type="ECO:0000313" key="9">
    <source>
        <dbReference type="Proteomes" id="UP000524246"/>
    </source>
</evidence>
<dbReference type="Proteomes" id="UP000524246">
    <property type="component" value="Unassembled WGS sequence"/>
</dbReference>
<dbReference type="AlphaFoldDB" id="A0A7X9FSE0"/>
<organism evidence="8 9">
    <name type="scientific">SAR324 cluster bacterium</name>
    <dbReference type="NCBI Taxonomy" id="2024889"/>
    <lineage>
        <taxon>Bacteria</taxon>
        <taxon>Deltaproteobacteria</taxon>
        <taxon>SAR324 cluster</taxon>
    </lineage>
</organism>
<sequence>MTPSALVVVILVVFLLVGGVIVWFLLMEGSENSPYEQFGEILSAQRGIPAETAAKKAFFSTPETEDESIADRSKLTLAKKLRMAQVKMSPAIFWVWSIAIGVLAFLLAVQVFNLWVSFLFLFVGWLIMSTYLSWRLDRRFNAFDKDYSQFLLSLVGLLKTGMNTLTSLGAAAEGLEPGALVRQEVEMMLERLRFGVPEEKSIGAFGEDINHPEIELFVQALLLNKRLGGTLSDTLDRLAKQVRRRQFFRQSAIAAIGLQKGSMWFIIVILVFLELYLFWVMPEAVIDSLKHPYGWLGWQIAMVLAAFGILWLKQVVKIRV</sequence>
<dbReference type="PANTHER" id="PTHR35007">
    <property type="entry name" value="INTEGRAL MEMBRANE PROTEIN-RELATED"/>
    <property type="match status" value="1"/>
</dbReference>
<dbReference type="Gene3D" id="1.20.81.30">
    <property type="entry name" value="Type II secretion system (T2SS), domain F"/>
    <property type="match status" value="1"/>
</dbReference>
<name>A0A7X9FSE0_9DELT</name>
<keyword evidence="3 6" id="KW-0812">Transmembrane</keyword>
<feature type="transmembrane region" description="Helical" evidence="6">
    <location>
        <begin position="293"/>
        <end position="312"/>
    </location>
</feature>
<comment type="subcellular location">
    <subcellularLocation>
        <location evidence="1">Cell membrane</location>
        <topology evidence="1">Multi-pass membrane protein</topology>
    </subcellularLocation>
</comment>
<dbReference type="Pfam" id="PF00482">
    <property type="entry name" value="T2SSF"/>
    <property type="match status" value="1"/>
</dbReference>
<dbReference type="InterPro" id="IPR042094">
    <property type="entry name" value="T2SS_GspF_sf"/>
</dbReference>
<evidence type="ECO:0000256" key="5">
    <source>
        <dbReference type="ARBA" id="ARBA00023136"/>
    </source>
</evidence>
<comment type="caution">
    <text evidence="8">The sequence shown here is derived from an EMBL/GenBank/DDBJ whole genome shotgun (WGS) entry which is preliminary data.</text>
</comment>
<feature type="transmembrane region" description="Helical" evidence="6">
    <location>
        <begin position="115"/>
        <end position="134"/>
    </location>
</feature>
<evidence type="ECO:0000256" key="4">
    <source>
        <dbReference type="ARBA" id="ARBA00022989"/>
    </source>
</evidence>
<feature type="domain" description="Type II secretion system protein GspF" evidence="7">
    <location>
        <begin position="150"/>
        <end position="273"/>
    </location>
</feature>
<evidence type="ECO:0000256" key="1">
    <source>
        <dbReference type="ARBA" id="ARBA00004651"/>
    </source>
</evidence>
<dbReference type="EMBL" id="JAAZON010000440">
    <property type="protein sequence ID" value="NMC63441.1"/>
    <property type="molecule type" value="Genomic_DNA"/>
</dbReference>
<evidence type="ECO:0000256" key="3">
    <source>
        <dbReference type="ARBA" id="ARBA00022692"/>
    </source>
</evidence>
<dbReference type="PANTHER" id="PTHR35007:SF1">
    <property type="entry name" value="PILUS ASSEMBLY PROTEIN"/>
    <property type="match status" value="1"/>
</dbReference>
<proteinExistence type="predicted"/>
<dbReference type="InterPro" id="IPR018076">
    <property type="entry name" value="T2SS_GspF_dom"/>
</dbReference>
<accession>A0A7X9FSE0</accession>